<dbReference type="GO" id="GO:0032040">
    <property type="term" value="C:small-subunit processome"/>
    <property type="evidence" value="ECO:0007669"/>
    <property type="project" value="TreeGrafter"/>
</dbReference>
<feature type="compositionally biased region" description="Acidic residues" evidence="2">
    <location>
        <begin position="61"/>
        <end position="97"/>
    </location>
</feature>
<dbReference type="RefSeq" id="XP_067714737.1">
    <property type="nucleotide sequence ID" value="XM_067858636.1"/>
</dbReference>
<organism evidence="4 5">
    <name type="scientific">Babesia caballi</name>
    <dbReference type="NCBI Taxonomy" id="5871"/>
    <lineage>
        <taxon>Eukaryota</taxon>
        <taxon>Sar</taxon>
        <taxon>Alveolata</taxon>
        <taxon>Apicomplexa</taxon>
        <taxon>Aconoidasida</taxon>
        <taxon>Piroplasmida</taxon>
        <taxon>Babesiidae</taxon>
        <taxon>Babesia</taxon>
    </lineage>
</organism>
<protein>
    <submittedName>
        <fullName evidence="4">Sas10 C-terminal domain-containing protein</fullName>
    </submittedName>
</protein>
<reference evidence="4 5" key="1">
    <citation type="submission" date="2021-06" db="EMBL/GenBank/DDBJ databases">
        <title>Genome sequence of Babesia caballi.</title>
        <authorList>
            <person name="Yamagishi J."/>
            <person name="Kidaka T."/>
            <person name="Ochi A."/>
        </authorList>
    </citation>
    <scope>NUCLEOTIDE SEQUENCE [LARGE SCALE GENOMIC DNA]</scope>
    <source>
        <strain evidence="4">USDA-D6B2</strain>
    </source>
</reference>
<accession>A0AAV4LR54</accession>
<feature type="compositionally biased region" description="Basic residues" evidence="2">
    <location>
        <begin position="1"/>
        <end position="14"/>
    </location>
</feature>
<feature type="region of interest" description="Disordered" evidence="2">
    <location>
        <begin position="603"/>
        <end position="659"/>
    </location>
</feature>
<dbReference type="PANTHER" id="PTHR13237:SF9">
    <property type="entry name" value="NEUROGUIDIN"/>
    <property type="match status" value="1"/>
</dbReference>
<feature type="domain" description="Sas10 C-terminal" evidence="3">
    <location>
        <begin position="587"/>
        <end position="658"/>
    </location>
</feature>
<proteinExistence type="predicted"/>
<gene>
    <name evidence="4" type="ORF">BcabD6B2_21030</name>
</gene>
<dbReference type="GO" id="GO:0000462">
    <property type="term" value="P:maturation of SSU-rRNA from tricistronic rRNA transcript (SSU-rRNA, 5.8S rRNA, LSU-rRNA)"/>
    <property type="evidence" value="ECO:0007669"/>
    <property type="project" value="TreeGrafter"/>
</dbReference>
<dbReference type="InterPro" id="IPR018972">
    <property type="entry name" value="Sas10_C_dom"/>
</dbReference>
<evidence type="ECO:0000313" key="5">
    <source>
        <dbReference type="Proteomes" id="UP001497744"/>
    </source>
</evidence>
<evidence type="ECO:0000256" key="2">
    <source>
        <dbReference type="SAM" id="MobiDB-lite"/>
    </source>
</evidence>
<dbReference type="Pfam" id="PF09368">
    <property type="entry name" value="Sas10"/>
    <property type="match status" value="1"/>
</dbReference>
<keyword evidence="5" id="KW-1185">Reference proteome</keyword>
<dbReference type="Proteomes" id="UP001497744">
    <property type="component" value="Unassembled WGS sequence"/>
</dbReference>
<evidence type="ECO:0000259" key="3">
    <source>
        <dbReference type="Pfam" id="PF09368"/>
    </source>
</evidence>
<dbReference type="Pfam" id="PF04000">
    <property type="entry name" value="Sas10_Utp3"/>
    <property type="match status" value="1"/>
</dbReference>
<evidence type="ECO:0000313" key="4">
    <source>
        <dbReference type="EMBL" id="GIX62668.1"/>
    </source>
</evidence>
<feature type="compositionally biased region" description="Basic and acidic residues" evidence="2">
    <location>
        <begin position="545"/>
        <end position="560"/>
    </location>
</feature>
<feature type="region of interest" description="Disordered" evidence="2">
    <location>
        <begin position="1"/>
        <end position="27"/>
    </location>
</feature>
<dbReference type="GeneID" id="94194149"/>
<dbReference type="InterPro" id="IPR007146">
    <property type="entry name" value="Sas10/Utp3/C1D"/>
</dbReference>
<feature type="region of interest" description="Disordered" evidence="2">
    <location>
        <begin position="42"/>
        <end position="129"/>
    </location>
</feature>
<feature type="compositionally biased region" description="Acidic residues" evidence="2">
    <location>
        <begin position="118"/>
        <end position="129"/>
    </location>
</feature>
<dbReference type="AlphaFoldDB" id="A0AAV4LR54"/>
<keyword evidence="1" id="KW-0597">Phosphoprotein</keyword>
<comment type="caution">
    <text evidence="4">The sequence shown here is derived from an EMBL/GenBank/DDBJ whole genome shotgun (WGS) entry which is preliminary data.</text>
</comment>
<evidence type="ECO:0000256" key="1">
    <source>
        <dbReference type="ARBA" id="ARBA00022553"/>
    </source>
</evidence>
<dbReference type="EMBL" id="BPLF01000002">
    <property type="protein sequence ID" value="GIX62668.1"/>
    <property type="molecule type" value="Genomic_DNA"/>
</dbReference>
<dbReference type="PANTHER" id="PTHR13237">
    <property type="entry name" value="SOMETHING ABOUT SILENCING PROTEIN 10-RELATED"/>
    <property type="match status" value="1"/>
</dbReference>
<name>A0AAV4LR54_BABCB</name>
<feature type="compositionally biased region" description="Low complexity" evidence="2">
    <location>
        <begin position="532"/>
        <end position="544"/>
    </location>
</feature>
<feature type="region of interest" description="Disordered" evidence="2">
    <location>
        <begin position="521"/>
        <end position="560"/>
    </location>
</feature>
<sequence>MARKSAKKAPVKRFKGNESYIPIGDVPEGWLIGRVASLVADDDSDAGDFDAMALPRVSTPDESDDDPEADDDGEEYSDDDGDNYEDDEDDDEEEGGEDEKSTKKGTAWGKKLGTYYDEGSEEYSDDEDINDRIAEAERIEQELYEDVDDEDAELEDMVEAEDEVGISSTALDSILEDLSGSLRSQSAKVELPPEFVQLSDADKRQYLEEEHPEFVALLKEFKDKAAVANEQVLKIVNDTELFKLCTKDGMEYLDVRNELMLMYVTYLSYYLLLKTHGIPVENHPVINRLLEIRIMLDKARPIESRLQFEINKLLDEHEAKGWWFMGLGASLVAAEGKTLRPRLDLMEVDEREKGGVYRPPSQLPLVETDAYVSFCVCWGFRILRQARHQKKLQRAEKIVSGRRMLDEAREMQDEDEEPVDRYGSSKAAKMVRALLERERYEMEHMKRLPMTKMAKKEIREFQKQQRNKQGGIMLDELSNFAADAMTAGPVKRDMLVGLNAAAQTLRQDILETEKLRASDMYFKPLSTKRPSKTSSAPPSKSAEPTTRKSEFDDEFSKMKRDQIEMKEALKEHRSEGKKRKFERVEVEGKRVADANIMRNKGLTRKRKKTAGNARVANRMKFEKKKTVHRSMVSGTRSEAPGYSGETTGINAKKKKSVTF</sequence>